<evidence type="ECO:0000313" key="2">
    <source>
        <dbReference type="EMBL" id="OMO60035.1"/>
    </source>
</evidence>
<dbReference type="EMBL" id="AWWV01013788">
    <property type="protein sequence ID" value="OMO60035.1"/>
    <property type="molecule type" value="Genomic_DNA"/>
</dbReference>
<name>A0A1R3GPJ7_COCAP</name>
<accession>A0A1R3GPJ7</accession>
<sequence>MDEKADIDKDNKPEELVRNGAHISGGGTSMEEKKASDADDEGDISRSDDEADSYFSREEVSLQIHIPEEEMGWLHWSVVGKLKQPANIVTVQESLAAGEENLIVVAVSERKSDYNFDEVLFFEKGTSGNGKITTDPSIELVHEKSMALESEEFNRHVGFQIEKEELVLLSMELNLVEKENDLQLAVLEEDGNLESGHLSGLNGLDVTNLEEDGPRAFDVANGSEDEELCSVYNSLNEAMDEPSPLLTEFKVNKVKGRRGKKGSRLAEEHLVRNKGFEKQKKKRGRKGIMKMIYKDKFREELNSDVLISDEEINHRNMVLSKEAEETFKISAMLGIEFSDSREQIVQRLMEMEAEEQQ</sequence>
<gene>
    <name evidence="2" type="ORF">CCACVL1_24448</name>
</gene>
<feature type="compositionally biased region" description="Basic and acidic residues" evidence="1">
    <location>
        <begin position="1"/>
        <end position="17"/>
    </location>
</feature>
<protein>
    <submittedName>
        <fullName evidence="2">Uncharacterized protein</fullName>
    </submittedName>
</protein>
<dbReference type="Proteomes" id="UP000188268">
    <property type="component" value="Unassembled WGS sequence"/>
</dbReference>
<keyword evidence="3" id="KW-1185">Reference proteome</keyword>
<evidence type="ECO:0000256" key="1">
    <source>
        <dbReference type="SAM" id="MobiDB-lite"/>
    </source>
</evidence>
<dbReference type="AlphaFoldDB" id="A0A1R3GPJ7"/>
<comment type="caution">
    <text evidence="2">The sequence shown here is derived from an EMBL/GenBank/DDBJ whole genome shotgun (WGS) entry which is preliminary data.</text>
</comment>
<dbReference type="OrthoDB" id="10486314at2759"/>
<feature type="compositionally biased region" description="Basic and acidic residues" evidence="1">
    <location>
        <begin position="30"/>
        <end position="48"/>
    </location>
</feature>
<dbReference type="Gramene" id="OMO60035">
    <property type="protein sequence ID" value="OMO60035"/>
    <property type="gene ID" value="CCACVL1_24448"/>
</dbReference>
<reference evidence="2 3" key="1">
    <citation type="submission" date="2013-09" db="EMBL/GenBank/DDBJ databases">
        <title>Corchorus capsularis genome sequencing.</title>
        <authorList>
            <person name="Alam M."/>
            <person name="Haque M.S."/>
            <person name="Islam M.S."/>
            <person name="Emdad E.M."/>
            <person name="Islam M.M."/>
            <person name="Ahmed B."/>
            <person name="Halim A."/>
            <person name="Hossen Q.M.M."/>
            <person name="Hossain M.Z."/>
            <person name="Ahmed R."/>
            <person name="Khan M.M."/>
            <person name="Islam R."/>
            <person name="Rashid M.M."/>
            <person name="Khan S.A."/>
            <person name="Rahman M.S."/>
            <person name="Alam M."/>
        </authorList>
    </citation>
    <scope>NUCLEOTIDE SEQUENCE [LARGE SCALE GENOMIC DNA]</scope>
    <source>
        <strain evidence="3">cv. CVL-1</strain>
        <tissue evidence="2">Whole seedling</tissue>
    </source>
</reference>
<organism evidence="2 3">
    <name type="scientific">Corchorus capsularis</name>
    <name type="common">Jute</name>
    <dbReference type="NCBI Taxonomy" id="210143"/>
    <lineage>
        <taxon>Eukaryota</taxon>
        <taxon>Viridiplantae</taxon>
        <taxon>Streptophyta</taxon>
        <taxon>Embryophyta</taxon>
        <taxon>Tracheophyta</taxon>
        <taxon>Spermatophyta</taxon>
        <taxon>Magnoliopsida</taxon>
        <taxon>eudicotyledons</taxon>
        <taxon>Gunneridae</taxon>
        <taxon>Pentapetalae</taxon>
        <taxon>rosids</taxon>
        <taxon>malvids</taxon>
        <taxon>Malvales</taxon>
        <taxon>Malvaceae</taxon>
        <taxon>Grewioideae</taxon>
        <taxon>Apeibeae</taxon>
        <taxon>Corchorus</taxon>
    </lineage>
</organism>
<evidence type="ECO:0000313" key="3">
    <source>
        <dbReference type="Proteomes" id="UP000188268"/>
    </source>
</evidence>
<proteinExistence type="predicted"/>
<feature type="region of interest" description="Disordered" evidence="1">
    <location>
        <begin position="1"/>
        <end position="52"/>
    </location>
</feature>